<evidence type="ECO:0000313" key="2">
    <source>
        <dbReference type="EMBL" id="MFC7127723.1"/>
    </source>
</evidence>
<evidence type="ECO:0000259" key="1">
    <source>
        <dbReference type="Pfam" id="PF26506"/>
    </source>
</evidence>
<dbReference type="AlphaFoldDB" id="A0ABD5XCR5"/>
<evidence type="ECO:0000313" key="3">
    <source>
        <dbReference type="Proteomes" id="UP001596414"/>
    </source>
</evidence>
<protein>
    <recommendedName>
        <fullName evidence="1">DUF8168 domain-containing protein</fullName>
    </recommendedName>
</protein>
<gene>
    <name evidence="2" type="ORF">ACFQJ7_17140</name>
</gene>
<feature type="domain" description="DUF8168" evidence="1">
    <location>
        <begin position="16"/>
        <end position="62"/>
    </location>
</feature>
<reference evidence="2 3" key="1">
    <citation type="journal article" date="2014" name="Int. J. Syst. Evol. Microbiol.">
        <title>Complete genome sequence of Corynebacterium casei LMG S-19264T (=DSM 44701T), isolated from a smear-ripened cheese.</title>
        <authorList>
            <consortium name="US DOE Joint Genome Institute (JGI-PGF)"/>
            <person name="Walter F."/>
            <person name="Albersmeier A."/>
            <person name="Kalinowski J."/>
            <person name="Ruckert C."/>
        </authorList>
    </citation>
    <scope>NUCLEOTIDE SEQUENCE [LARGE SCALE GENOMIC DNA]</scope>
    <source>
        <strain evidence="2 3">CGMCC 4.7215</strain>
    </source>
</reference>
<comment type="caution">
    <text evidence="2">The sequence shown here is derived from an EMBL/GenBank/DDBJ whole genome shotgun (WGS) entry which is preliminary data.</text>
</comment>
<name>A0ABD5XCR5_9EURY</name>
<accession>A0ABD5XCR5</accession>
<dbReference type="Pfam" id="PF26506">
    <property type="entry name" value="DUF8168"/>
    <property type="match status" value="1"/>
</dbReference>
<dbReference type="Proteomes" id="UP001596414">
    <property type="component" value="Unassembled WGS sequence"/>
</dbReference>
<sequence length="90" mass="10576">MACMNRPAVNCFPSLRLTAHPLDTDRDKYDMTLDANLRRTQSWSFALQYIEDFTDWRRPMTAIQQVLWDLWMDYIGHPDYVSGSTSVTAR</sequence>
<dbReference type="RefSeq" id="WP_382269390.1">
    <property type="nucleotide sequence ID" value="NZ_JBHSZQ010000052.1"/>
</dbReference>
<organism evidence="2 3">
    <name type="scientific">Halovenus rubra</name>
    <dbReference type="NCBI Taxonomy" id="869890"/>
    <lineage>
        <taxon>Archaea</taxon>
        <taxon>Methanobacteriati</taxon>
        <taxon>Methanobacteriota</taxon>
        <taxon>Stenosarchaea group</taxon>
        <taxon>Halobacteria</taxon>
        <taxon>Halobacteriales</taxon>
        <taxon>Haloarculaceae</taxon>
        <taxon>Halovenus</taxon>
    </lineage>
</organism>
<proteinExistence type="predicted"/>
<dbReference type="InterPro" id="IPR058481">
    <property type="entry name" value="DUF8168"/>
</dbReference>
<dbReference type="EMBL" id="JBHSZQ010000052">
    <property type="protein sequence ID" value="MFC7127723.1"/>
    <property type="molecule type" value="Genomic_DNA"/>
</dbReference>